<sequence>MPCPGRYYVSDLAWYSPYFTNVEEFGFCKECYNQYIRNTSLNIHIQSVGIVHKACACAFTPNVKQQWFLAVGKNDINLFKKYVEKILERTRDIRDRITRLQILTTQEMQRKQSLISLQFLCYSRGTIRFDESVSPYQHTFNGISYPSSGYAEAVQIKKQINESSRTFNNYIAEMRKLELEHFLGVYLENE</sequence>
<proteinExistence type="predicted"/>
<evidence type="ECO:0000313" key="1">
    <source>
        <dbReference type="EMBL" id="KAF0531103.1"/>
    </source>
</evidence>
<gene>
    <name evidence="1" type="ORF">F8M41_011933</name>
</gene>
<reference evidence="1 2" key="1">
    <citation type="journal article" date="2019" name="Environ. Microbiol.">
        <title>At the nexus of three kingdoms: the genome of the mycorrhizal fungus Gigaspora margarita provides insights into plant, endobacterial and fungal interactions.</title>
        <authorList>
            <person name="Venice F."/>
            <person name="Ghignone S."/>
            <person name="Salvioli di Fossalunga A."/>
            <person name="Amselem J."/>
            <person name="Novero M."/>
            <person name="Xianan X."/>
            <person name="Sedzielewska Toro K."/>
            <person name="Morin E."/>
            <person name="Lipzen A."/>
            <person name="Grigoriev I.V."/>
            <person name="Henrissat B."/>
            <person name="Martin F.M."/>
            <person name="Bonfante P."/>
        </authorList>
    </citation>
    <scope>NUCLEOTIDE SEQUENCE [LARGE SCALE GENOMIC DNA]</scope>
    <source>
        <strain evidence="1 2">BEG34</strain>
    </source>
</reference>
<dbReference type="OrthoDB" id="10285702at2759"/>
<dbReference type="Proteomes" id="UP000439903">
    <property type="component" value="Unassembled WGS sequence"/>
</dbReference>
<evidence type="ECO:0000313" key="2">
    <source>
        <dbReference type="Proteomes" id="UP000439903"/>
    </source>
</evidence>
<name>A0A8H4ATD8_GIGMA</name>
<organism evidence="1 2">
    <name type="scientific">Gigaspora margarita</name>
    <dbReference type="NCBI Taxonomy" id="4874"/>
    <lineage>
        <taxon>Eukaryota</taxon>
        <taxon>Fungi</taxon>
        <taxon>Fungi incertae sedis</taxon>
        <taxon>Mucoromycota</taxon>
        <taxon>Glomeromycotina</taxon>
        <taxon>Glomeromycetes</taxon>
        <taxon>Diversisporales</taxon>
        <taxon>Gigasporaceae</taxon>
        <taxon>Gigaspora</taxon>
    </lineage>
</organism>
<dbReference type="EMBL" id="WTPW01000244">
    <property type="protein sequence ID" value="KAF0531103.1"/>
    <property type="molecule type" value="Genomic_DNA"/>
</dbReference>
<keyword evidence="2" id="KW-1185">Reference proteome</keyword>
<dbReference type="AlphaFoldDB" id="A0A8H4ATD8"/>
<protein>
    <submittedName>
        <fullName evidence="1">Uncharacterized protein</fullName>
    </submittedName>
</protein>
<comment type="caution">
    <text evidence="1">The sequence shown here is derived from an EMBL/GenBank/DDBJ whole genome shotgun (WGS) entry which is preliminary data.</text>
</comment>
<accession>A0A8H4ATD8</accession>